<proteinExistence type="predicted"/>
<name>A0A8H6Y7P9_9AGAR</name>
<feature type="region of interest" description="Disordered" evidence="1">
    <location>
        <begin position="178"/>
        <end position="210"/>
    </location>
</feature>
<feature type="region of interest" description="Disordered" evidence="1">
    <location>
        <begin position="120"/>
        <end position="149"/>
    </location>
</feature>
<evidence type="ECO:0000256" key="1">
    <source>
        <dbReference type="SAM" id="MobiDB-lite"/>
    </source>
</evidence>
<feature type="compositionally biased region" description="Polar residues" evidence="1">
    <location>
        <begin position="138"/>
        <end position="148"/>
    </location>
</feature>
<feature type="region of interest" description="Disordered" evidence="1">
    <location>
        <begin position="343"/>
        <end position="365"/>
    </location>
</feature>
<feature type="compositionally biased region" description="Low complexity" evidence="1">
    <location>
        <begin position="42"/>
        <end position="66"/>
    </location>
</feature>
<dbReference type="OrthoDB" id="2987633at2759"/>
<feature type="compositionally biased region" description="Polar residues" evidence="1">
    <location>
        <begin position="178"/>
        <end position="192"/>
    </location>
</feature>
<dbReference type="Proteomes" id="UP000620124">
    <property type="component" value="Unassembled WGS sequence"/>
</dbReference>
<feature type="region of interest" description="Disordered" evidence="1">
    <location>
        <begin position="35"/>
        <end position="79"/>
    </location>
</feature>
<dbReference type="EMBL" id="JACAZI010000007">
    <property type="protein sequence ID" value="KAF7355818.1"/>
    <property type="molecule type" value="Genomic_DNA"/>
</dbReference>
<evidence type="ECO:0000313" key="2">
    <source>
        <dbReference type="EMBL" id="KAF7355818.1"/>
    </source>
</evidence>
<dbReference type="AlphaFoldDB" id="A0A8H6Y7P9"/>
<reference evidence="2" key="1">
    <citation type="submission" date="2020-05" db="EMBL/GenBank/DDBJ databases">
        <title>Mycena genomes resolve the evolution of fungal bioluminescence.</title>
        <authorList>
            <person name="Tsai I.J."/>
        </authorList>
    </citation>
    <scope>NUCLEOTIDE SEQUENCE</scope>
    <source>
        <strain evidence="2">CCC161011</strain>
    </source>
</reference>
<gene>
    <name evidence="2" type="ORF">MVEN_00910000</name>
</gene>
<keyword evidence="3" id="KW-1185">Reference proteome</keyword>
<protein>
    <submittedName>
        <fullName evidence="2">Uncharacterized protein</fullName>
    </submittedName>
</protein>
<organism evidence="2 3">
    <name type="scientific">Mycena venus</name>
    <dbReference type="NCBI Taxonomy" id="2733690"/>
    <lineage>
        <taxon>Eukaryota</taxon>
        <taxon>Fungi</taxon>
        <taxon>Dikarya</taxon>
        <taxon>Basidiomycota</taxon>
        <taxon>Agaricomycotina</taxon>
        <taxon>Agaricomycetes</taxon>
        <taxon>Agaricomycetidae</taxon>
        <taxon>Agaricales</taxon>
        <taxon>Marasmiineae</taxon>
        <taxon>Mycenaceae</taxon>
        <taxon>Mycena</taxon>
    </lineage>
</organism>
<evidence type="ECO:0000313" key="3">
    <source>
        <dbReference type="Proteomes" id="UP000620124"/>
    </source>
</evidence>
<feature type="compositionally biased region" description="Pro residues" evidence="1">
    <location>
        <begin position="354"/>
        <end position="365"/>
    </location>
</feature>
<comment type="caution">
    <text evidence="2">The sequence shown here is derived from an EMBL/GenBank/DDBJ whole genome shotgun (WGS) entry which is preliminary data.</text>
</comment>
<sequence length="466" mass="50906">MTLSTPLASRHIARTPLVTRHSVSSDVLHLHVASRPGQANGTPHSSPTPLPSRSTSPSSVPTASSPFHDASREPHPRIAPCSVRSHASFAPPSTPPVSRPVVPTPLAARPIAPTALVTRHTAPSDISHPHVAARPEQANGTAKSSSIPLPSYPTATSSHFHVASHVAHPHIASRLEQANGSFNSPSTPLSSRSKAHSMPPCSSPPRRKRSQRCFVCGGTGKHRLNPRFCPQTFVLISKHLATFNATFRLVSFDGSPLPMTRHPGGVAAHLLSLRRRSHRTLRISPHSVLKLPGGFHPNPLHVPHVPQDRPVCTPWCVPNTVPDAEINPPHVPCPSIVKRHHIPSTEPSFESNPPHLPRAQRPPSPPFRILDPIRKPLPHIERLPSPPFRILDPLPRPETPLKSTPQLDNMFFLLLFDCLILSPSWRRALAGLIDGINRLSLDDDIPALQKLMEPLRERFKTFVPSV</sequence>
<accession>A0A8H6Y7P9</accession>
<feature type="region of interest" description="Disordered" evidence="1">
    <location>
        <begin position="85"/>
        <end position="104"/>
    </location>
</feature>